<reference evidence="3" key="1">
    <citation type="journal article" date="2019" name="Int. J. Syst. Evol. Microbiol.">
        <title>The Global Catalogue of Microorganisms (GCM) 10K type strain sequencing project: providing services to taxonomists for standard genome sequencing and annotation.</title>
        <authorList>
            <consortium name="The Broad Institute Genomics Platform"/>
            <consortium name="The Broad Institute Genome Sequencing Center for Infectious Disease"/>
            <person name="Wu L."/>
            <person name="Ma J."/>
        </authorList>
    </citation>
    <scope>NUCLEOTIDE SEQUENCE [LARGE SCALE GENOMIC DNA]</scope>
    <source>
        <strain evidence="3">JCM 17017</strain>
    </source>
</reference>
<feature type="region of interest" description="Disordered" evidence="1">
    <location>
        <begin position="55"/>
        <end position="83"/>
    </location>
</feature>
<evidence type="ECO:0000313" key="3">
    <source>
        <dbReference type="Proteomes" id="UP001501624"/>
    </source>
</evidence>
<proteinExistence type="predicted"/>
<gene>
    <name evidence="2" type="ORF">GCM10022380_84030</name>
</gene>
<accession>A0ABP7JTJ5</accession>
<protein>
    <submittedName>
        <fullName evidence="2">Uncharacterized protein</fullName>
    </submittedName>
</protein>
<dbReference type="EMBL" id="BAABCM010000021">
    <property type="protein sequence ID" value="GAA3853317.1"/>
    <property type="molecule type" value="Genomic_DNA"/>
</dbReference>
<dbReference type="Proteomes" id="UP001501624">
    <property type="component" value="Unassembled WGS sequence"/>
</dbReference>
<feature type="compositionally biased region" description="Polar residues" evidence="1">
    <location>
        <begin position="59"/>
        <end position="71"/>
    </location>
</feature>
<evidence type="ECO:0000256" key="1">
    <source>
        <dbReference type="SAM" id="MobiDB-lite"/>
    </source>
</evidence>
<organism evidence="2 3">
    <name type="scientific">Amycolatopsis tucumanensis</name>
    <dbReference type="NCBI Taxonomy" id="401106"/>
    <lineage>
        <taxon>Bacteria</taxon>
        <taxon>Bacillati</taxon>
        <taxon>Actinomycetota</taxon>
        <taxon>Actinomycetes</taxon>
        <taxon>Pseudonocardiales</taxon>
        <taxon>Pseudonocardiaceae</taxon>
        <taxon>Amycolatopsis</taxon>
    </lineage>
</organism>
<name>A0ABP7JTJ5_9PSEU</name>
<keyword evidence="3" id="KW-1185">Reference proteome</keyword>
<sequence length="83" mass="9042">MKDRVAISVSLPTPVTDLDKIKLPCVVVCNPGRDAVRLDKAPRVSRTNCRGRRQLSEVLDSNGTGSPTSSVIGRRRPNTTLRS</sequence>
<evidence type="ECO:0000313" key="2">
    <source>
        <dbReference type="EMBL" id="GAA3853317.1"/>
    </source>
</evidence>
<comment type="caution">
    <text evidence="2">The sequence shown here is derived from an EMBL/GenBank/DDBJ whole genome shotgun (WGS) entry which is preliminary data.</text>
</comment>